<accession>F8L6G4</accession>
<dbReference type="NCBIfam" id="NF003727">
    <property type="entry name" value="PRK05330.1"/>
    <property type="match status" value="1"/>
</dbReference>
<evidence type="ECO:0000256" key="3">
    <source>
        <dbReference type="ARBA" id="ARBA00011738"/>
    </source>
</evidence>
<gene>
    <name evidence="8" type="primary">hemF</name>
    <name evidence="8" type="ordered locus">SNE_A04210</name>
</gene>
<dbReference type="GO" id="GO:0006782">
    <property type="term" value="P:protoporphyrinogen IX biosynthetic process"/>
    <property type="evidence" value="ECO:0007669"/>
    <property type="project" value="TreeGrafter"/>
</dbReference>
<dbReference type="GO" id="GO:0004109">
    <property type="term" value="F:coproporphyrinogen oxidase activity"/>
    <property type="evidence" value="ECO:0007669"/>
    <property type="project" value="UniProtKB-EC"/>
</dbReference>
<dbReference type="SUPFAM" id="SSF102886">
    <property type="entry name" value="Coproporphyrinogen III oxidase"/>
    <property type="match status" value="1"/>
</dbReference>
<sequence length="260" mass="29863">MKEELVQYLKNLRDEIVASFESLEPSCRFQRTPWNHHTGGGGEISVLRGDVFEKAAVNWSGVSGDKAPFNADEGAFFATGVSLITHMKNPKMPTVHMNVRFIQTEKQHWFGGGYDLTPMGFPSEEDTKHFHDIAKKSLDPFGKNLYPRFSQNARDYFFIKHWKKERGVGGIFFDHYNTGNFEQDVGMWKSVGSTFLDAIMPLYRKHKDEPYVEEDKKIQNKMRAHYVEFNLLYDRGTKFGFESGGNPEAILCSMPPTANW</sequence>
<dbReference type="Pfam" id="PF01218">
    <property type="entry name" value="Coprogen_oxidas"/>
    <property type="match status" value="1"/>
</dbReference>
<comment type="similarity">
    <text evidence="2">Belongs to the aerobic coproporphyrinogen-III oxidase family.</text>
</comment>
<dbReference type="eggNOG" id="COG0408">
    <property type="taxonomic scope" value="Bacteria"/>
</dbReference>
<keyword evidence="9" id="KW-1185">Reference proteome</keyword>
<comment type="pathway">
    <text evidence="1">Porphyrin-containing compound metabolism; protoporphyrin-IX biosynthesis; protoporphyrinogen-IX from coproporphyrinogen-III (O2 route): step 1/1.</text>
</comment>
<evidence type="ECO:0000256" key="1">
    <source>
        <dbReference type="ARBA" id="ARBA00005168"/>
    </source>
</evidence>
<evidence type="ECO:0000313" key="9">
    <source>
        <dbReference type="Proteomes" id="UP000000496"/>
    </source>
</evidence>
<evidence type="ECO:0000256" key="2">
    <source>
        <dbReference type="ARBA" id="ARBA00010644"/>
    </source>
</evidence>
<dbReference type="GO" id="GO:0005737">
    <property type="term" value="C:cytoplasm"/>
    <property type="evidence" value="ECO:0007669"/>
    <property type="project" value="TreeGrafter"/>
</dbReference>
<comment type="subunit">
    <text evidence="3">Homodimer.</text>
</comment>
<dbReference type="Proteomes" id="UP000000496">
    <property type="component" value="Chromosome gsn.131"/>
</dbReference>
<evidence type="ECO:0000313" key="8">
    <source>
        <dbReference type="EMBL" id="CCB88298.1"/>
    </source>
</evidence>
<dbReference type="HOGENOM" id="CLU_026169_0_1_0"/>
<dbReference type="InterPro" id="IPR001260">
    <property type="entry name" value="Coprogen_oxidase_aer"/>
</dbReference>
<dbReference type="EMBL" id="FR872582">
    <property type="protein sequence ID" value="CCB88298.1"/>
    <property type="molecule type" value="Genomic_DNA"/>
</dbReference>
<dbReference type="InterPro" id="IPR036406">
    <property type="entry name" value="Coprogen_oxidase_aer_sf"/>
</dbReference>
<name>F8L6G4_SIMNZ</name>
<dbReference type="PRINTS" id="PR00073">
    <property type="entry name" value="COPRGNOXDASE"/>
</dbReference>
<dbReference type="KEGG" id="sng:SNE_A04210"/>
<evidence type="ECO:0000256" key="7">
    <source>
        <dbReference type="ARBA" id="ARBA00023244"/>
    </source>
</evidence>
<dbReference type="PANTHER" id="PTHR10755">
    <property type="entry name" value="COPROPORPHYRINOGEN III OXIDASE, MITOCHONDRIAL"/>
    <property type="match status" value="1"/>
</dbReference>
<dbReference type="PANTHER" id="PTHR10755:SF0">
    <property type="entry name" value="OXYGEN-DEPENDENT COPROPORPHYRINOGEN-III OXIDASE, MITOCHONDRIAL"/>
    <property type="match status" value="1"/>
</dbReference>
<evidence type="ECO:0000256" key="5">
    <source>
        <dbReference type="ARBA" id="ARBA00023002"/>
    </source>
</evidence>
<protein>
    <recommendedName>
        <fullName evidence="4">coproporphyrinogen oxidase</fullName>
        <ecNumber evidence="4">1.3.3.3</ecNumber>
    </recommendedName>
</protein>
<keyword evidence="7" id="KW-0627">Porphyrin biosynthesis</keyword>
<dbReference type="Gene3D" id="3.40.1500.10">
    <property type="entry name" value="Coproporphyrinogen III oxidase, aerobic"/>
    <property type="match status" value="1"/>
</dbReference>
<reference evidence="8 9" key="1">
    <citation type="journal article" date="2011" name="Mol. Biol. Evol.">
        <title>Unity in variety--the pan-genome of the Chlamydiae.</title>
        <authorList>
            <person name="Collingro A."/>
            <person name="Tischler P."/>
            <person name="Weinmaier T."/>
            <person name="Penz T."/>
            <person name="Heinz E."/>
            <person name="Brunham R.C."/>
            <person name="Read T.D."/>
            <person name="Bavoil P.M."/>
            <person name="Sachse K."/>
            <person name="Kahane S."/>
            <person name="Friedman M.G."/>
            <person name="Rattei T."/>
            <person name="Myers G.S."/>
            <person name="Horn M."/>
        </authorList>
    </citation>
    <scope>NUCLEOTIDE SEQUENCE [LARGE SCALE GENOMIC DNA]</scope>
    <source>
        <strain evidence="9">ATCC VR-1471 / Z</strain>
    </source>
</reference>
<keyword evidence="5 8" id="KW-0560">Oxidoreductase</keyword>
<evidence type="ECO:0000256" key="4">
    <source>
        <dbReference type="ARBA" id="ARBA00012869"/>
    </source>
</evidence>
<proteinExistence type="inferred from homology"/>
<dbReference type="RefSeq" id="WP_013942765.1">
    <property type="nucleotide sequence ID" value="NC_015713.1"/>
</dbReference>
<dbReference type="AlphaFoldDB" id="F8L6G4"/>
<dbReference type="PIRSF" id="PIRSF000166">
    <property type="entry name" value="Coproporphyri_ox"/>
    <property type="match status" value="1"/>
</dbReference>
<keyword evidence="6" id="KW-0350">Heme biosynthesis</keyword>
<organism evidence="8 9">
    <name type="scientific">Simkania negevensis (strain ATCC VR-1471 / DSM 27360 / Z)</name>
    <dbReference type="NCBI Taxonomy" id="331113"/>
    <lineage>
        <taxon>Bacteria</taxon>
        <taxon>Pseudomonadati</taxon>
        <taxon>Chlamydiota</taxon>
        <taxon>Chlamydiia</taxon>
        <taxon>Parachlamydiales</taxon>
        <taxon>Simkaniaceae</taxon>
        <taxon>Simkania</taxon>
    </lineage>
</organism>
<dbReference type="STRING" id="331113.SNE_A04210"/>
<dbReference type="EC" id="1.3.3.3" evidence="4"/>
<evidence type="ECO:0000256" key="6">
    <source>
        <dbReference type="ARBA" id="ARBA00023133"/>
    </source>
</evidence>
<dbReference type="OrthoDB" id="9777553at2"/>